<gene>
    <name evidence="3" type="ORF">TE42_01050</name>
</gene>
<reference evidence="3 4" key="1">
    <citation type="submission" date="2015-01" db="EMBL/GenBank/DDBJ databases">
        <title>Lifestyle Evolution in Cyanobacterial Symbionts of Sponges.</title>
        <authorList>
            <person name="Burgsdorf I."/>
            <person name="Slaby B.M."/>
            <person name="Handley K.M."/>
            <person name="Haber M."/>
            <person name="Blom J."/>
            <person name="Marshall C.W."/>
            <person name="Gilbert J.A."/>
            <person name="Hentschel U."/>
            <person name="Steindler L."/>
        </authorList>
    </citation>
    <scope>NUCLEOTIDE SEQUENCE [LARGE SCALE GENOMIC DNA]</scope>
    <source>
        <strain evidence="3">SP3</strain>
    </source>
</reference>
<dbReference type="Proteomes" id="UP000035067">
    <property type="component" value="Unassembled WGS sequence"/>
</dbReference>
<evidence type="ECO:0000313" key="3">
    <source>
        <dbReference type="EMBL" id="KKZ13241.1"/>
    </source>
</evidence>
<dbReference type="AlphaFoldDB" id="A0A0G2HMS6"/>
<feature type="domain" description="Glycosyl hydrolase-like 10" evidence="2">
    <location>
        <begin position="32"/>
        <end position="333"/>
    </location>
</feature>
<protein>
    <recommendedName>
        <fullName evidence="2">Glycosyl hydrolase-like 10 domain-containing protein</fullName>
    </recommendedName>
</protein>
<dbReference type="InterPro" id="IPR017853">
    <property type="entry name" value="GH"/>
</dbReference>
<proteinExistence type="predicted"/>
<evidence type="ECO:0000256" key="1">
    <source>
        <dbReference type="ARBA" id="ARBA00022729"/>
    </source>
</evidence>
<evidence type="ECO:0000313" key="4">
    <source>
        <dbReference type="Proteomes" id="UP000035067"/>
    </source>
</evidence>
<name>A0A0G2HMS6_9SYNE</name>
<dbReference type="InterPro" id="IPR052177">
    <property type="entry name" value="Divisome_Glycosyl_Hydrolase"/>
</dbReference>
<dbReference type="PANTHER" id="PTHR43405:SF1">
    <property type="entry name" value="GLYCOSYL HYDROLASE DIGH"/>
    <property type="match status" value="1"/>
</dbReference>
<dbReference type="PATRIC" id="fig|1604020.3.peg.1053"/>
<organism evidence="3 4">
    <name type="scientific">Candidatus Synechococcus spongiarum SP3</name>
    <dbReference type="NCBI Taxonomy" id="1604020"/>
    <lineage>
        <taxon>Bacteria</taxon>
        <taxon>Bacillati</taxon>
        <taxon>Cyanobacteriota</taxon>
        <taxon>Cyanophyceae</taxon>
        <taxon>Synechococcales</taxon>
        <taxon>Synechococcaceae</taxon>
        <taxon>Synechococcus</taxon>
    </lineage>
</organism>
<keyword evidence="1" id="KW-0732">Signal</keyword>
<comment type="caution">
    <text evidence="3">The sequence shown here is derived from an EMBL/GenBank/DDBJ whole genome shotgun (WGS) entry which is preliminary data.</text>
</comment>
<evidence type="ECO:0000259" key="2">
    <source>
        <dbReference type="Pfam" id="PF02638"/>
    </source>
</evidence>
<dbReference type="EMBL" id="JXQG01000003">
    <property type="protein sequence ID" value="KKZ13241.1"/>
    <property type="molecule type" value="Genomic_DNA"/>
</dbReference>
<accession>A0A0G2HMS6</accession>
<dbReference type="InterPro" id="IPR003790">
    <property type="entry name" value="GHL10"/>
</dbReference>
<sequence>MGLWVQAEGANRTLDSPETIRALVQRARATGVTDIYAQVYRSGRSWFTTSLADDAPAQRFGQEPLALLLDLASQGQDHGCPIRIHGWINAYALASNENAPIIQELGEEAVLRDQYGHSLLDYPASGAPAWAKGFGLGTRGIFLDPGNPDVRQRIIDLAAHLVRNYPRLAGVHLDYIRYPYALPISPGSRFPPRLDFGYNEASVSRFEQASGRVAPRADAQATSDDAAAWDDWRRAQVTAAVRGVYETTKEIRQDVVVSAAVLPWAERAYLSAFQDWRGWLEDGFLDRAVVMNYTEDERLAAQISRSVLAAKGVKDGNEATGEVVIGLGAYKFTDQPAGLWRQWGDAQEAGADGVALFSYDQMVGNDAMWAFPGR</sequence>
<dbReference type="SUPFAM" id="SSF51445">
    <property type="entry name" value="(Trans)glycosidases"/>
    <property type="match status" value="1"/>
</dbReference>
<dbReference type="Pfam" id="PF02638">
    <property type="entry name" value="GHL10"/>
    <property type="match status" value="1"/>
</dbReference>
<dbReference type="Gene3D" id="3.20.20.80">
    <property type="entry name" value="Glycosidases"/>
    <property type="match status" value="1"/>
</dbReference>
<dbReference type="PANTHER" id="PTHR43405">
    <property type="entry name" value="GLYCOSYL HYDROLASE DIGH"/>
    <property type="match status" value="1"/>
</dbReference>